<comment type="caution">
    <text evidence="9">The sequence shown here is derived from an EMBL/GenBank/DDBJ whole genome shotgun (WGS) entry which is preliminary data.</text>
</comment>
<evidence type="ECO:0000256" key="4">
    <source>
        <dbReference type="ARBA" id="ARBA00022692"/>
    </source>
</evidence>
<keyword evidence="10" id="KW-1185">Reference proteome</keyword>
<evidence type="ECO:0000256" key="6">
    <source>
        <dbReference type="ARBA" id="ARBA00023136"/>
    </source>
</evidence>
<evidence type="ECO:0000256" key="3">
    <source>
        <dbReference type="ARBA" id="ARBA00022475"/>
    </source>
</evidence>
<organism evidence="9 10">
    <name type="scientific">Microbacterium kribbense</name>
    <dbReference type="NCBI Taxonomy" id="433645"/>
    <lineage>
        <taxon>Bacteria</taxon>
        <taxon>Bacillati</taxon>
        <taxon>Actinomycetota</taxon>
        <taxon>Actinomycetes</taxon>
        <taxon>Micrococcales</taxon>
        <taxon>Microbacteriaceae</taxon>
        <taxon>Microbacterium</taxon>
    </lineage>
</organism>
<sequence>MTAMTTQDAAVRLRDRVDRPVRLRQRRHAGKHTVYILLLTAWTIFALSPIVWIMMMSLKTPQDIISNPPKFVFLPTIANYVKVFSGPEFLTPFLNSIIVTLGSLALTLVVGLPAAYALARFTFRGRESIAFSLLSLRFAPELLIILPLYLIFQKTGLSDSYIGLILAYQIVTLPMLVWMLRSFIEDLPPELEEAVAVDGGNRWTAFRHVLFRLIAPGLGASLMLSFIWAWNSYTLPLVLSGKNTQVITTGIQQYISYQSIDWGPMAAATVVSMVPGILFAIFSLRWIVGGLTAGTVKG</sequence>
<feature type="transmembrane region" description="Helical" evidence="7">
    <location>
        <begin position="161"/>
        <end position="180"/>
    </location>
</feature>
<proteinExistence type="inferred from homology"/>
<evidence type="ECO:0000256" key="5">
    <source>
        <dbReference type="ARBA" id="ARBA00022989"/>
    </source>
</evidence>
<evidence type="ECO:0000256" key="1">
    <source>
        <dbReference type="ARBA" id="ARBA00004651"/>
    </source>
</evidence>
<dbReference type="Pfam" id="PF00528">
    <property type="entry name" value="BPD_transp_1"/>
    <property type="match status" value="1"/>
</dbReference>
<dbReference type="PROSITE" id="PS50928">
    <property type="entry name" value="ABC_TM1"/>
    <property type="match status" value="1"/>
</dbReference>
<keyword evidence="2 7" id="KW-0813">Transport</keyword>
<dbReference type="SUPFAM" id="SSF161098">
    <property type="entry name" value="MetI-like"/>
    <property type="match status" value="1"/>
</dbReference>
<dbReference type="InterPro" id="IPR050901">
    <property type="entry name" value="BP-dep_ABC_trans_perm"/>
</dbReference>
<evidence type="ECO:0000256" key="2">
    <source>
        <dbReference type="ARBA" id="ARBA00022448"/>
    </source>
</evidence>
<gene>
    <name evidence="9" type="ORF">GCM10022240_16660</name>
</gene>
<evidence type="ECO:0000313" key="10">
    <source>
        <dbReference type="Proteomes" id="UP001500540"/>
    </source>
</evidence>
<feature type="transmembrane region" description="Helical" evidence="7">
    <location>
        <begin position="93"/>
        <end position="117"/>
    </location>
</feature>
<name>A0ABP7GIN7_9MICO</name>
<dbReference type="Gene3D" id="1.10.3720.10">
    <property type="entry name" value="MetI-like"/>
    <property type="match status" value="1"/>
</dbReference>
<accession>A0ABP7GIN7</accession>
<dbReference type="PANTHER" id="PTHR32243">
    <property type="entry name" value="MALTOSE TRANSPORT SYSTEM PERMEASE-RELATED"/>
    <property type="match status" value="1"/>
</dbReference>
<dbReference type="Proteomes" id="UP001500540">
    <property type="component" value="Unassembled WGS sequence"/>
</dbReference>
<feature type="transmembrane region" description="Helical" evidence="7">
    <location>
        <begin position="34"/>
        <end position="55"/>
    </location>
</feature>
<comment type="subcellular location">
    <subcellularLocation>
        <location evidence="1 7">Cell membrane</location>
        <topology evidence="1 7">Multi-pass membrane protein</topology>
    </subcellularLocation>
</comment>
<keyword evidence="4 7" id="KW-0812">Transmembrane</keyword>
<reference evidence="10" key="1">
    <citation type="journal article" date="2019" name="Int. J. Syst. Evol. Microbiol.">
        <title>The Global Catalogue of Microorganisms (GCM) 10K type strain sequencing project: providing services to taxonomists for standard genome sequencing and annotation.</title>
        <authorList>
            <consortium name="The Broad Institute Genomics Platform"/>
            <consortium name="The Broad Institute Genome Sequencing Center for Infectious Disease"/>
            <person name="Wu L."/>
            <person name="Ma J."/>
        </authorList>
    </citation>
    <scope>NUCLEOTIDE SEQUENCE [LARGE SCALE GENOMIC DNA]</scope>
    <source>
        <strain evidence="10">JCM 16950</strain>
    </source>
</reference>
<evidence type="ECO:0000259" key="8">
    <source>
        <dbReference type="PROSITE" id="PS50928"/>
    </source>
</evidence>
<evidence type="ECO:0000313" key="9">
    <source>
        <dbReference type="EMBL" id="GAA3765109.1"/>
    </source>
</evidence>
<dbReference type="EMBL" id="BAABAF010000006">
    <property type="protein sequence ID" value="GAA3765109.1"/>
    <property type="molecule type" value="Genomic_DNA"/>
</dbReference>
<keyword evidence="3" id="KW-1003">Cell membrane</keyword>
<protein>
    <submittedName>
        <fullName evidence="9">Carbohydrate ABC transporter permease</fullName>
    </submittedName>
</protein>
<feature type="transmembrane region" description="Helical" evidence="7">
    <location>
        <begin position="265"/>
        <end position="288"/>
    </location>
</feature>
<dbReference type="PANTHER" id="PTHR32243:SF18">
    <property type="entry name" value="INNER MEMBRANE ABC TRANSPORTER PERMEASE PROTEIN YCJP"/>
    <property type="match status" value="1"/>
</dbReference>
<evidence type="ECO:0000256" key="7">
    <source>
        <dbReference type="RuleBase" id="RU363032"/>
    </source>
</evidence>
<dbReference type="InterPro" id="IPR035906">
    <property type="entry name" value="MetI-like_sf"/>
</dbReference>
<dbReference type="InterPro" id="IPR000515">
    <property type="entry name" value="MetI-like"/>
</dbReference>
<keyword evidence="6 7" id="KW-0472">Membrane</keyword>
<comment type="similarity">
    <text evidence="7">Belongs to the binding-protein-dependent transport system permease family.</text>
</comment>
<keyword evidence="5 7" id="KW-1133">Transmembrane helix</keyword>
<dbReference type="CDD" id="cd06261">
    <property type="entry name" value="TM_PBP2"/>
    <property type="match status" value="1"/>
</dbReference>
<feature type="transmembrane region" description="Helical" evidence="7">
    <location>
        <begin position="129"/>
        <end position="149"/>
    </location>
</feature>
<feature type="domain" description="ABC transmembrane type-1" evidence="8">
    <location>
        <begin position="93"/>
        <end position="283"/>
    </location>
</feature>
<feature type="transmembrane region" description="Helical" evidence="7">
    <location>
        <begin position="209"/>
        <end position="230"/>
    </location>
</feature>